<dbReference type="Pfam" id="PF11367">
    <property type="entry name" value="Tail_completion_gp17"/>
    <property type="match status" value="1"/>
</dbReference>
<dbReference type="RefSeq" id="WP_149111258.1">
    <property type="nucleotide sequence ID" value="NZ_CP042425.1"/>
</dbReference>
<dbReference type="KEGG" id="lrs:PX52LOC_03495"/>
<dbReference type="InterPro" id="IPR021508">
    <property type="entry name" value="Gp17-like"/>
</dbReference>
<protein>
    <submittedName>
        <fullName evidence="1">Uncharacterized protein</fullName>
    </submittedName>
</protein>
<dbReference type="EMBL" id="CP042425">
    <property type="protein sequence ID" value="QEL16536.1"/>
    <property type="molecule type" value="Genomic_DNA"/>
</dbReference>
<dbReference type="AlphaFoldDB" id="A0A5C1AEZ4"/>
<sequence length="147" mass="16113">MIEAIVYARLTANTSLATALSGRIYPAIPEENIPALPHLVYNCSLSQSIQTLEGMAGLEQYSVDVTVYHRDWQLALSLAAQVKESMNGWRSSGKVGPVLSSTLQSSALVAESGAATQTYQLWINEYLTPEYVLDFSIPDNSQYLLLI</sequence>
<name>A0A5C1AEZ4_9BACT</name>
<gene>
    <name evidence="1" type="ORF">PX52LOC_03495</name>
</gene>
<organism evidence="1 2">
    <name type="scientific">Limnoglobus roseus</name>
    <dbReference type="NCBI Taxonomy" id="2598579"/>
    <lineage>
        <taxon>Bacteria</taxon>
        <taxon>Pseudomonadati</taxon>
        <taxon>Planctomycetota</taxon>
        <taxon>Planctomycetia</taxon>
        <taxon>Gemmatales</taxon>
        <taxon>Gemmataceae</taxon>
        <taxon>Limnoglobus</taxon>
    </lineage>
</organism>
<keyword evidence="2" id="KW-1185">Reference proteome</keyword>
<evidence type="ECO:0000313" key="2">
    <source>
        <dbReference type="Proteomes" id="UP000324974"/>
    </source>
</evidence>
<proteinExistence type="predicted"/>
<evidence type="ECO:0000313" key="1">
    <source>
        <dbReference type="EMBL" id="QEL16536.1"/>
    </source>
</evidence>
<accession>A0A5C1AEZ4</accession>
<reference evidence="2" key="1">
    <citation type="submission" date="2019-08" db="EMBL/GenBank/DDBJ databases">
        <title>Limnoglobus roseus gen. nov., sp. nov., a novel freshwater planctomycete with a giant genome from the family Gemmataceae.</title>
        <authorList>
            <person name="Kulichevskaya I.S."/>
            <person name="Naumoff D.G."/>
            <person name="Miroshnikov K."/>
            <person name="Ivanova A."/>
            <person name="Philippov D.A."/>
            <person name="Hakobyan A."/>
            <person name="Rijpstra I.C."/>
            <person name="Sinninghe Damste J.S."/>
            <person name="Liesack W."/>
            <person name="Dedysh S.N."/>
        </authorList>
    </citation>
    <scope>NUCLEOTIDE SEQUENCE [LARGE SCALE GENOMIC DNA]</scope>
    <source>
        <strain evidence="2">PX52</strain>
    </source>
</reference>
<dbReference type="Proteomes" id="UP000324974">
    <property type="component" value="Chromosome"/>
</dbReference>